<dbReference type="AlphaFoldDB" id="A0AAW1JM08"/>
<keyword evidence="3" id="KW-1185">Reference proteome</keyword>
<dbReference type="EMBL" id="JASPKY010000346">
    <property type="protein sequence ID" value="KAK9704605.1"/>
    <property type="molecule type" value="Genomic_DNA"/>
</dbReference>
<feature type="domain" description="DUF4817" evidence="1">
    <location>
        <begin position="1"/>
        <end position="48"/>
    </location>
</feature>
<evidence type="ECO:0000313" key="2">
    <source>
        <dbReference type="EMBL" id="KAK9704605.1"/>
    </source>
</evidence>
<evidence type="ECO:0000259" key="1">
    <source>
        <dbReference type="Pfam" id="PF16087"/>
    </source>
</evidence>
<name>A0AAW1JM08_POPJA</name>
<accession>A0AAW1JM08</accession>
<reference evidence="2 3" key="1">
    <citation type="journal article" date="2024" name="BMC Genomics">
        <title>De novo assembly and annotation of Popillia japonica's genome with initial clues to its potential as an invasive pest.</title>
        <authorList>
            <person name="Cucini C."/>
            <person name="Boschi S."/>
            <person name="Funari R."/>
            <person name="Cardaioli E."/>
            <person name="Iannotti N."/>
            <person name="Marturano G."/>
            <person name="Paoli F."/>
            <person name="Bruttini M."/>
            <person name="Carapelli A."/>
            <person name="Frati F."/>
            <person name="Nardi F."/>
        </authorList>
    </citation>
    <scope>NUCLEOTIDE SEQUENCE [LARGE SCALE GENOMIC DNA]</scope>
    <source>
        <strain evidence="2">DMR45628</strain>
    </source>
</reference>
<sequence length="91" mass="10399">MLLIYGACNCNSRAAQHLYGERHPGRNLPNPRTFVVVDRRMRETGSLEARRPDAGRQRTVRTPMFEEAILEEVENKNNPSVSSRHVAHRAC</sequence>
<gene>
    <name evidence="2" type="ORF">QE152_g27775</name>
</gene>
<dbReference type="InterPro" id="IPR032135">
    <property type="entry name" value="DUF4817"/>
</dbReference>
<evidence type="ECO:0000313" key="3">
    <source>
        <dbReference type="Proteomes" id="UP001458880"/>
    </source>
</evidence>
<dbReference type="Proteomes" id="UP001458880">
    <property type="component" value="Unassembled WGS sequence"/>
</dbReference>
<proteinExistence type="predicted"/>
<organism evidence="2 3">
    <name type="scientific">Popillia japonica</name>
    <name type="common">Japanese beetle</name>
    <dbReference type="NCBI Taxonomy" id="7064"/>
    <lineage>
        <taxon>Eukaryota</taxon>
        <taxon>Metazoa</taxon>
        <taxon>Ecdysozoa</taxon>
        <taxon>Arthropoda</taxon>
        <taxon>Hexapoda</taxon>
        <taxon>Insecta</taxon>
        <taxon>Pterygota</taxon>
        <taxon>Neoptera</taxon>
        <taxon>Endopterygota</taxon>
        <taxon>Coleoptera</taxon>
        <taxon>Polyphaga</taxon>
        <taxon>Scarabaeiformia</taxon>
        <taxon>Scarabaeidae</taxon>
        <taxon>Rutelinae</taxon>
        <taxon>Popillia</taxon>
    </lineage>
</organism>
<dbReference type="Pfam" id="PF16087">
    <property type="entry name" value="DUF4817"/>
    <property type="match status" value="1"/>
</dbReference>
<comment type="caution">
    <text evidence="2">The sequence shown here is derived from an EMBL/GenBank/DDBJ whole genome shotgun (WGS) entry which is preliminary data.</text>
</comment>
<protein>
    <submittedName>
        <fullName evidence="2">Helix-turn-helix domain (DUF4817)</fullName>
    </submittedName>
</protein>